<dbReference type="EMBL" id="CAJVPS010051826">
    <property type="protein sequence ID" value="CAG8770072.1"/>
    <property type="molecule type" value="Genomic_DNA"/>
</dbReference>
<reference evidence="2" key="1">
    <citation type="submission" date="2021-06" db="EMBL/GenBank/DDBJ databases">
        <authorList>
            <person name="Kallberg Y."/>
            <person name="Tangrot J."/>
            <person name="Rosling A."/>
        </authorList>
    </citation>
    <scope>NUCLEOTIDE SEQUENCE</scope>
    <source>
        <strain evidence="2">FL130A</strain>
    </source>
</reference>
<evidence type="ECO:0000313" key="2">
    <source>
        <dbReference type="EMBL" id="CAG8770072.1"/>
    </source>
</evidence>
<dbReference type="PANTHER" id="PTHR34415">
    <property type="entry name" value="INTEGRASE CATALYTIC DOMAIN-CONTAINING PROTEIN"/>
    <property type="match status" value="1"/>
</dbReference>
<dbReference type="OrthoDB" id="2431294at2759"/>
<evidence type="ECO:0000313" key="3">
    <source>
        <dbReference type="Proteomes" id="UP000789508"/>
    </source>
</evidence>
<comment type="caution">
    <text evidence="2">The sequence shown here is derived from an EMBL/GenBank/DDBJ whole genome shotgun (WGS) entry which is preliminary data.</text>
</comment>
<evidence type="ECO:0000259" key="1">
    <source>
        <dbReference type="Pfam" id="PF25273"/>
    </source>
</evidence>
<feature type="non-terminal residue" evidence="2">
    <location>
        <position position="83"/>
    </location>
</feature>
<feature type="non-terminal residue" evidence="2">
    <location>
        <position position="1"/>
    </location>
</feature>
<dbReference type="InterPro" id="IPR057191">
    <property type="entry name" value="DUF7869"/>
</dbReference>
<organism evidence="2 3">
    <name type="scientific">Ambispora leptoticha</name>
    <dbReference type="NCBI Taxonomy" id="144679"/>
    <lineage>
        <taxon>Eukaryota</taxon>
        <taxon>Fungi</taxon>
        <taxon>Fungi incertae sedis</taxon>
        <taxon>Mucoromycota</taxon>
        <taxon>Glomeromycotina</taxon>
        <taxon>Glomeromycetes</taxon>
        <taxon>Archaeosporales</taxon>
        <taxon>Ambisporaceae</taxon>
        <taxon>Ambispora</taxon>
    </lineage>
</organism>
<dbReference type="AlphaFoldDB" id="A0A9N9NXM0"/>
<protein>
    <submittedName>
        <fullName evidence="2">1778_t:CDS:1</fullName>
    </submittedName>
</protein>
<name>A0A9N9NXM0_9GLOM</name>
<keyword evidence="3" id="KW-1185">Reference proteome</keyword>
<sequence>INYLIPEDQSVKKGPNTLISLVHHYFATHGLGEKRVVIHADNCVGQNKNNAMIKYLSWRVMNGLHDTITYSFMVPGHTKFGPN</sequence>
<dbReference type="PANTHER" id="PTHR34415:SF1">
    <property type="entry name" value="INTEGRASE CATALYTIC DOMAIN-CONTAINING PROTEIN"/>
    <property type="match status" value="1"/>
</dbReference>
<dbReference type="Pfam" id="PF25273">
    <property type="entry name" value="DUF7869"/>
    <property type="match status" value="1"/>
</dbReference>
<feature type="domain" description="DUF7869" evidence="1">
    <location>
        <begin position="16"/>
        <end position="78"/>
    </location>
</feature>
<gene>
    <name evidence="2" type="ORF">ALEPTO_LOCUS14098</name>
</gene>
<accession>A0A9N9NXM0</accession>
<proteinExistence type="predicted"/>
<dbReference type="Proteomes" id="UP000789508">
    <property type="component" value="Unassembled WGS sequence"/>
</dbReference>